<dbReference type="InterPro" id="IPR005054">
    <property type="entry name" value="Nepo_coat"/>
</dbReference>
<comment type="subcellular location">
    <subcellularLocation>
        <location evidence="1">Virion</location>
    </subcellularLocation>
</comment>
<dbReference type="Gene3D" id="2.60.120.20">
    <property type="match status" value="2"/>
</dbReference>
<dbReference type="InterPro" id="IPR005306">
    <property type="entry name" value="Nepo_coat_N"/>
</dbReference>
<feature type="domain" description="Nepovirus coat protein C-terminal" evidence="6">
    <location>
        <begin position="917"/>
        <end position="1072"/>
    </location>
</feature>
<keyword evidence="3" id="KW-0946">Virion</keyword>
<dbReference type="Pfam" id="PF12312">
    <property type="entry name" value="NeA_P2"/>
    <property type="match status" value="1"/>
</dbReference>
<evidence type="ECO:0000259" key="7">
    <source>
        <dbReference type="Pfam" id="PF03689"/>
    </source>
</evidence>
<feature type="domain" description="Nepovirus coat protein N-terminal" evidence="7">
    <location>
        <begin position="574"/>
        <end position="663"/>
    </location>
</feature>
<feature type="domain" description="Nepovirus subgroup A RNA2 polyprotein Protein 2A" evidence="8">
    <location>
        <begin position="71"/>
        <end position="224"/>
    </location>
</feature>
<proteinExistence type="predicted"/>
<dbReference type="EMBL" id="BK065063">
    <property type="protein sequence ID" value="DBA54732.1"/>
    <property type="molecule type" value="Genomic_RNA"/>
</dbReference>
<dbReference type="SUPFAM" id="SSF88633">
    <property type="entry name" value="Positive stranded ssRNA viruses"/>
    <property type="match status" value="3"/>
</dbReference>
<reference evidence="9" key="2">
    <citation type="journal article" date="2024" name="Arch. Virol.">
        <title>Probing of plant transcriptomes reveals the hidden genetic diversity of the family Secoviridae.</title>
        <authorList>
            <person name="Sidharthan V.K."/>
            <person name="Reddy V."/>
            <person name="Kiran G."/>
            <person name="Rajeswari V."/>
            <person name="Baranwal V.K."/>
            <person name="Kumar M.K."/>
            <person name="Kumar K.S."/>
        </authorList>
    </citation>
    <scope>NUCLEOTIDE SEQUENCE</scope>
    <source>
        <strain evidence="9">Gal urc</strain>
    </source>
</reference>
<keyword evidence="2" id="KW-0167">Capsid protein</keyword>
<protein>
    <submittedName>
        <fullName evidence="9">Polyprotein</fullName>
    </submittedName>
</protein>
<sequence>MADPLGPYRKWGPLDPCEPYLRWQEVISRKAGRAAYIAAQKQAAIDEAAAAVAMEFFAELPLEYPQGGVPRIPLPPAGAPSTYVPIGAFAPTRSGFIRATVERLSLEREESRAAALFAELPLEYPQGAPWKPSLAIRFGMVKHTTWRMWYDETSEKLTSLKFHPGGPIPGPLPADPPPPFSPTFRERVAERCAQQATAVRWARMESCGLFSADLTSIPIVTHCCADGRTSGGQTVEQEANPLGVHTAPNVAPNRAAWISERRSAIRRQQQARGLQELSARTDQPMTFEQARNAYLGAAAMIEQGLPLLPPLSRAYRGRGLFQGPSTRANFTMDFQLNGLPRGTNTLEVLYNPVCDEEMEEYRDRGNTAVVIDALEIAIDPYGLPGDTTDLTVVALYGHQQNVERAFIGSSSTFLGNGLSRALFLPGLRYSQEESRRDSIIKLYVASTNATTDPDSILASISVGTLRQHIGPGHNRTIANSVYLAQTRGQTLRATMMGDTVVVAPDGGLVRGTPEANVTIGGSSSLRMTGPLQWERVDTPGTQFSITTRSRSVRVDRNADVPCAPPRMSTTTRGLAGRGSVQVPKDCKADMFLKTLNLRTMISGFSGIEYEKWLRAGLVMPKFKVVVRYPANAFTGLTWVMSFDAYNRISAHITPTASTSYTLSVPHWLLHHKKGTTTCELDYGELCGHALWFKTTTFETPQLHFTCLTGNHQELAADWEFVVDLYADLEPVTKFLGTPNFVYKSNPEIGIFRFFTLPPVSFSLTEKSAVKNVEMVLGREALSGTTKIFSYNQVLLSCLLGFGGILRGRVHFCSPITYGMTVWLVSEWNGNATNWNEVFKYPGTYIEEDGEFEIELRSPYHRVPTRLLTGSTASSFGHLSFYAVSGPLAPKDETVALPLVVELLELRSPDLSAPALPDDYFLWVDFSNFTLDEEEFVIGSRFFDFQSVTCDIGLGDNPFAHMIACHGLHCGTLELKMMWSLKEDYAKAKGSVVITKLCGDKTNGYDGGSLVCSINKMECSTTLFVGNFAGANPNTALAIYSRWLSIKLNAAKSMEKLRILAKPIGNFEFYGRTSFRIQP</sequence>
<dbReference type="Pfam" id="PF03391">
    <property type="entry name" value="Nepo_coat"/>
    <property type="match status" value="1"/>
</dbReference>
<evidence type="ECO:0000256" key="4">
    <source>
        <dbReference type="SAM" id="MobiDB-lite"/>
    </source>
</evidence>
<dbReference type="GO" id="GO:0005198">
    <property type="term" value="F:structural molecule activity"/>
    <property type="evidence" value="ECO:0007669"/>
    <property type="project" value="InterPro"/>
</dbReference>
<dbReference type="InterPro" id="IPR021081">
    <property type="entry name" value="Nepovirus_subgr_A_2A"/>
</dbReference>
<dbReference type="Pfam" id="PF03689">
    <property type="entry name" value="Nepo_coat_N"/>
    <property type="match status" value="1"/>
</dbReference>
<feature type="region of interest" description="Disordered" evidence="4">
    <location>
        <begin position="558"/>
        <end position="579"/>
    </location>
</feature>
<dbReference type="InterPro" id="IPR005305">
    <property type="entry name" value="Nepo_coat_C"/>
</dbReference>
<dbReference type="Pfam" id="PF03688">
    <property type="entry name" value="Nepo_coat_C"/>
    <property type="match status" value="1"/>
</dbReference>
<organism evidence="9">
    <name type="scientific">Beetleweed nepovirus</name>
    <dbReference type="NCBI Taxonomy" id="3115756"/>
    <lineage>
        <taxon>Viruses</taxon>
        <taxon>Riboviria</taxon>
        <taxon>Orthornavirae</taxon>
        <taxon>Pisuviricota</taxon>
        <taxon>Pisoniviricetes</taxon>
        <taxon>Picornavirales</taxon>
        <taxon>Secoviridae</taxon>
        <taxon>Comovirinae</taxon>
        <taxon>Nepovirus</taxon>
    </lineage>
</organism>
<dbReference type="GO" id="GO:0019028">
    <property type="term" value="C:viral capsid"/>
    <property type="evidence" value="ECO:0007669"/>
    <property type="project" value="UniProtKB-KW"/>
</dbReference>
<reference evidence="9" key="1">
    <citation type="submission" date="2023-11" db="EMBL/GenBank/DDBJ databases">
        <authorList>
            <person name="Sidharthan V.K."/>
            <person name="Reddy V."/>
            <person name="Kiran G."/>
            <person name="Rajeswari V."/>
            <person name="Baranwal V.K."/>
        </authorList>
    </citation>
    <scope>NUCLEOTIDE SEQUENCE</scope>
    <source>
        <strain evidence="9">Gal urc</strain>
    </source>
</reference>
<dbReference type="InterPro" id="IPR029053">
    <property type="entry name" value="Viral_coat"/>
</dbReference>
<feature type="domain" description="Nepovirus coat protein" evidence="5">
    <location>
        <begin position="738"/>
        <end position="906"/>
    </location>
</feature>
<evidence type="ECO:0000256" key="3">
    <source>
        <dbReference type="ARBA" id="ARBA00022844"/>
    </source>
</evidence>
<evidence type="ECO:0000256" key="2">
    <source>
        <dbReference type="ARBA" id="ARBA00022561"/>
    </source>
</evidence>
<evidence type="ECO:0000259" key="5">
    <source>
        <dbReference type="Pfam" id="PF03391"/>
    </source>
</evidence>
<evidence type="ECO:0000256" key="1">
    <source>
        <dbReference type="ARBA" id="ARBA00004328"/>
    </source>
</evidence>
<evidence type="ECO:0000313" key="9">
    <source>
        <dbReference type="EMBL" id="DBA54732.1"/>
    </source>
</evidence>
<accession>A0AAT9J7U2</accession>
<evidence type="ECO:0000259" key="8">
    <source>
        <dbReference type="Pfam" id="PF12312"/>
    </source>
</evidence>
<evidence type="ECO:0000259" key="6">
    <source>
        <dbReference type="Pfam" id="PF03688"/>
    </source>
</evidence>
<name>A0AAT9J7U2_9SECO</name>